<comment type="caution">
    <text evidence="2">The sequence shown here is derived from an EMBL/GenBank/DDBJ whole genome shotgun (WGS) entry which is preliminary data.</text>
</comment>
<protein>
    <submittedName>
        <fullName evidence="2">RepA family protein</fullName>
    </submittedName>
</protein>
<evidence type="ECO:0000313" key="2">
    <source>
        <dbReference type="EMBL" id="PHK95381.1"/>
    </source>
</evidence>
<dbReference type="EMBL" id="PDNU01000011">
    <property type="protein sequence ID" value="PHK95381.1"/>
    <property type="molecule type" value="Genomic_DNA"/>
</dbReference>
<reference evidence="2 3" key="1">
    <citation type="submission" date="2017-10" db="EMBL/GenBank/DDBJ databases">
        <authorList>
            <person name="Banno H."/>
            <person name="Chua N.-H."/>
        </authorList>
    </citation>
    <scope>NUCLEOTIDE SEQUENCE [LARGE SCALE GENOMIC DNA]</scope>
    <source>
        <strain evidence="2 3">YW11</strain>
    </source>
</reference>
<dbReference type="Proteomes" id="UP000223527">
    <property type="component" value="Unassembled WGS sequence"/>
</dbReference>
<feature type="region of interest" description="Disordered" evidence="1">
    <location>
        <begin position="381"/>
        <end position="410"/>
    </location>
</feature>
<dbReference type="AlphaFoldDB" id="A0A2C6ZA48"/>
<feature type="region of interest" description="Disordered" evidence="1">
    <location>
        <begin position="1"/>
        <end position="42"/>
    </location>
</feature>
<feature type="region of interest" description="Disordered" evidence="1">
    <location>
        <begin position="55"/>
        <end position="111"/>
    </location>
</feature>
<dbReference type="OrthoDB" id="581589at2"/>
<accession>A0A2C6ZA48</accession>
<feature type="compositionally biased region" description="Low complexity" evidence="1">
    <location>
        <begin position="393"/>
        <end position="403"/>
    </location>
</feature>
<proteinExistence type="predicted"/>
<organism evidence="2 3">
    <name type="scientific">Teichococcus rhizosphaerae</name>
    <dbReference type="NCBI Taxonomy" id="1335062"/>
    <lineage>
        <taxon>Bacteria</taxon>
        <taxon>Pseudomonadati</taxon>
        <taxon>Pseudomonadota</taxon>
        <taxon>Alphaproteobacteria</taxon>
        <taxon>Acetobacterales</taxon>
        <taxon>Roseomonadaceae</taxon>
        <taxon>Roseomonas</taxon>
    </lineage>
</organism>
<name>A0A2C6ZA48_9PROT</name>
<evidence type="ECO:0000256" key="1">
    <source>
        <dbReference type="SAM" id="MobiDB-lite"/>
    </source>
</evidence>
<keyword evidence="3" id="KW-1185">Reference proteome</keyword>
<sequence length="410" mass="45713">MRLQLPARGKSAPAAGFRSQNPESNSVFRRRNPEHCPSRSHATCASCGLDHSGFPGTTRMARPATPQQRGPRRTSGLPDQPCASPATGKAGGSARARRERDLTPDLFDSPLRGKVRGQRSVMAYPFFHLGKTAPTREVLRYDDGQVRIEVAPGPSGIATIYDKDLILYIASLMAEKLRRGEMRADDPKPDREFTFTAHDFFRVAGRDTAGKAYDRLLQMLQRLQGTQVRTNIEMAGEGTDGVFSWIDAVNTRYRRNARKEKELVSVSVTLCAWLYRGILSDTRLLSFADEYFDLAPVERRLYEIAKAEDVDETGWSILIEDLHARVGTRGLLRHFGQLLSELEQTQRLIEFDIAMHRPPAETQRRGRPGYEGTVVTFTARPHPPLARRALTGPPAGIAPVPEEAPAEEEP</sequence>
<dbReference type="Pfam" id="PF10134">
    <property type="entry name" value="RPA"/>
    <property type="match status" value="1"/>
</dbReference>
<gene>
    <name evidence="2" type="ORF">CR162_08615</name>
</gene>
<feature type="compositionally biased region" description="Polar residues" evidence="1">
    <location>
        <begin position="18"/>
        <end position="27"/>
    </location>
</feature>
<evidence type="ECO:0000313" key="3">
    <source>
        <dbReference type="Proteomes" id="UP000223527"/>
    </source>
</evidence>
<dbReference type="InterPro" id="IPR018777">
    <property type="entry name" value="Replication_initiator_prot_A"/>
</dbReference>